<dbReference type="GO" id="GO:0003735">
    <property type="term" value="F:structural constituent of ribosome"/>
    <property type="evidence" value="ECO:0007669"/>
    <property type="project" value="InterPro"/>
</dbReference>
<dbReference type="Pfam" id="PF01778">
    <property type="entry name" value="Ribosomal_L28e"/>
    <property type="match status" value="1"/>
</dbReference>
<comment type="caution">
    <text evidence="7">The sequence shown here is derived from an EMBL/GenBank/DDBJ whole genome shotgun (WGS) entry which is preliminary data.</text>
</comment>
<evidence type="ECO:0000259" key="6">
    <source>
        <dbReference type="Pfam" id="PF01778"/>
    </source>
</evidence>
<proteinExistence type="inferred from homology"/>
<sequence>MSVSADLVWGIIRNNSSFILKGNKQTYSREPNNLKSRNSFRYNGLIHKRTVGVENAKDNKGIVLITRKPRMTNLPKLTYNRVELKKGGRKSLSTIRNTIRKGRYRKDLKMAALRRASALLKSQKPVAVRKTMRKKKE</sequence>
<evidence type="ECO:0000256" key="2">
    <source>
        <dbReference type="ARBA" id="ARBA00022980"/>
    </source>
</evidence>
<dbReference type="PANTHER" id="PTHR10544">
    <property type="entry name" value="60S RIBOSOMAL PROTEIN L28"/>
    <property type="match status" value="1"/>
</dbReference>
<accession>A0A9D4J8T0</accession>
<dbReference type="AlphaFoldDB" id="A0A9D4J8T0"/>
<organism evidence="7 8">
    <name type="scientific">Dreissena polymorpha</name>
    <name type="common">Zebra mussel</name>
    <name type="synonym">Mytilus polymorpha</name>
    <dbReference type="NCBI Taxonomy" id="45954"/>
    <lineage>
        <taxon>Eukaryota</taxon>
        <taxon>Metazoa</taxon>
        <taxon>Spiralia</taxon>
        <taxon>Lophotrochozoa</taxon>
        <taxon>Mollusca</taxon>
        <taxon>Bivalvia</taxon>
        <taxon>Autobranchia</taxon>
        <taxon>Heteroconchia</taxon>
        <taxon>Euheterodonta</taxon>
        <taxon>Imparidentia</taxon>
        <taxon>Neoheterodontei</taxon>
        <taxon>Myida</taxon>
        <taxon>Dreissenoidea</taxon>
        <taxon>Dreissenidae</taxon>
        <taxon>Dreissena</taxon>
    </lineage>
</organism>
<dbReference type="GO" id="GO:0006412">
    <property type="term" value="P:translation"/>
    <property type="evidence" value="ECO:0007669"/>
    <property type="project" value="InterPro"/>
</dbReference>
<name>A0A9D4J8T0_DREPO</name>
<reference evidence="7" key="2">
    <citation type="submission" date="2020-11" db="EMBL/GenBank/DDBJ databases">
        <authorList>
            <person name="McCartney M.A."/>
            <person name="Auch B."/>
            <person name="Kono T."/>
            <person name="Mallez S."/>
            <person name="Becker A."/>
            <person name="Gohl D.M."/>
            <person name="Silverstein K.A.T."/>
            <person name="Koren S."/>
            <person name="Bechman K.B."/>
            <person name="Herman A."/>
            <person name="Abrahante J.E."/>
            <person name="Garbe J."/>
        </authorList>
    </citation>
    <scope>NUCLEOTIDE SEQUENCE</scope>
    <source>
        <strain evidence="7">Duluth1</strain>
        <tissue evidence="7">Whole animal</tissue>
    </source>
</reference>
<dbReference type="InterPro" id="IPR002672">
    <property type="entry name" value="Ribosomal_eL28"/>
</dbReference>
<keyword evidence="3" id="KW-0687">Ribonucleoprotein</keyword>
<dbReference type="FunFam" id="3.30.390.110:FF:000002">
    <property type="entry name" value="60S ribosomal protein L28"/>
    <property type="match status" value="1"/>
</dbReference>
<keyword evidence="2" id="KW-0689">Ribosomal protein</keyword>
<dbReference type="EMBL" id="JAIWYP010000007">
    <property type="protein sequence ID" value="KAH3800449.1"/>
    <property type="molecule type" value="Genomic_DNA"/>
</dbReference>
<evidence type="ECO:0000256" key="3">
    <source>
        <dbReference type="ARBA" id="ARBA00023274"/>
    </source>
</evidence>
<dbReference type="OrthoDB" id="338850at2759"/>
<keyword evidence="8" id="KW-1185">Reference proteome</keyword>
<protein>
    <recommendedName>
        <fullName evidence="4">Large ribosomal subunit protein eL28</fullName>
    </recommendedName>
    <alternativeName>
        <fullName evidence="5">60S ribosomal protein L28</fullName>
    </alternativeName>
</protein>
<evidence type="ECO:0000256" key="4">
    <source>
        <dbReference type="ARBA" id="ARBA00035223"/>
    </source>
</evidence>
<evidence type="ECO:0000313" key="8">
    <source>
        <dbReference type="Proteomes" id="UP000828390"/>
    </source>
</evidence>
<gene>
    <name evidence="7" type="ORF">DPMN_154082</name>
</gene>
<dbReference type="Proteomes" id="UP000828390">
    <property type="component" value="Unassembled WGS sequence"/>
</dbReference>
<dbReference type="GO" id="GO:1990904">
    <property type="term" value="C:ribonucleoprotein complex"/>
    <property type="evidence" value="ECO:0007669"/>
    <property type="project" value="UniProtKB-KW"/>
</dbReference>
<evidence type="ECO:0000256" key="1">
    <source>
        <dbReference type="ARBA" id="ARBA00007926"/>
    </source>
</evidence>
<reference evidence="7" key="1">
    <citation type="journal article" date="2019" name="bioRxiv">
        <title>The Genome of the Zebra Mussel, Dreissena polymorpha: A Resource for Invasive Species Research.</title>
        <authorList>
            <person name="McCartney M.A."/>
            <person name="Auch B."/>
            <person name="Kono T."/>
            <person name="Mallez S."/>
            <person name="Zhang Y."/>
            <person name="Obille A."/>
            <person name="Becker A."/>
            <person name="Abrahante J.E."/>
            <person name="Garbe J."/>
            <person name="Badalamenti J.P."/>
            <person name="Herman A."/>
            <person name="Mangelson H."/>
            <person name="Liachko I."/>
            <person name="Sullivan S."/>
            <person name="Sone E.D."/>
            <person name="Koren S."/>
            <person name="Silverstein K.A.T."/>
            <person name="Beckman K.B."/>
            <person name="Gohl D.M."/>
        </authorList>
    </citation>
    <scope>NUCLEOTIDE SEQUENCE</scope>
    <source>
        <strain evidence="7">Duluth1</strain>
        <tissue evidence="7">Whole animal</tissue>
    </source>
</reference>
<dbReference type="Gene3D" id="3.30.390.110">
    <property type="match status" value="1"/>
</dbReference>
<dbReference type="InterPro" id="IPR029004">
    <property type="entry name" value="Ribosomal_eL28/Mak16"/>
</dbReference>
<evidence type="ECO:0000256" key="5">
    <source>
        <dbReference type="ARBA" id="ARBA00035330"/>
    </source>
</evidence>
<dbReference type="GO" id="GO:0005840">
    <property type="term" value="C:ribosome"/>
    <property type="evidence" value="ECO:0007669"/>
    <property type="project" value="UniProtKB-KW"/>
</dbReference>
<evidence type="ECO:0000313" key="7">
    <source>
        <dbReference type="EMBL" id="KAH3800449.1"/>
    </source>
</evidence>
<comment type="similarity">
    <text evidence="1">Belongs to the eukaryotic ribosomal protein eL28 family.</text>
</comment>
<feature type="domain" description="Ribosomal eL28/Mak16" evidence="6">
    <location>
        <begin position="7"/>
        <end position="122"/>
    </location>
</feature>